<dbReference type="AlphaFoldDB" id="A0A4V4GQ18"/>
<keyword evidence="3" id="KW-1185">Reference proteome</keyword>
<keyword evidence="1" id="KW-1133">Transmembrane helix</keyword>
<keyword evidence="1" id="KW-0812">Transmembrane</keyword>
<accession>A0A4V4GQ18</accession>
<organism evidence="2 3">
    <name type="scientific">Lampropedia puyangensis</name>
    <dbReference type="NCBI Taxonomy" id="1330072"/>
    <lineage>
        <taxon>Bacteria</taxon>
        <taxon>Pseudomonadati</taxon>
        <taxon>Pseudomonadota</taxon>
        <taxon>Betaproteobacteria</taxon>
        <taxon>Burkholderiales</taxon>
        <taxon>Comamonadaceae</taxon>
        <taxon>Lampropedia</taxon>
    </lineage>
</organism>
<protein>
    <submittedName>
        <fullName evidence="2">Uncharacterized protein</fullName>
    </submittedName>
</protein>
<dbReference type="RefSeq" id="WP_136574944.1">
    <property type="nucleotide sequence ID" value="NZ_STFG01000036.1"/>
</dbReference>
<proteinExistence type="predicted"/>
<evidence type="ECO:0000313" key="3">
    <source>
        <dbReference type="Proteomes" id="UP000308917"/>
    </source>
</evidence>
<dbReference type="Proteomes" id="UP000308917">
    <property type="component" value="Unassembled WGS sequence"/>
</dbReference>
<evidence type="ECO:0000256" key="1">
    <source>
        <dbReference type="SAM" id="Phobius"/>
    </source>
</evidence>
<comment type="caution">
    <text evidence="2">The sequence shown here is derived from an EMBL/GenBank/DDBJ whole genome shotgun (WGS) entry which is preliminary data.</text>
</comment>
<reference evidence="2 3" key="1">
    <citation type="journal article" date="2015" name="Antonie Van Leeuwenhoek">
        <title>Lampropedia puyangensis sp. nov., isolated from symptomatic bark of Populus ? euramericana canker and emended description of Lampropedia hyalina (Ehrenberg 1832) Lee et al. 2004.</title>
        <authorList>
            <person name="Li Y."/>
            <person name="Wang T."/>
            <person name="Piao C.G."/>
            <person name="Wang L.F."/>
            <person name="Tian G.Z."/>
            <person name="Zhu T.H."/>
            <person name="Guo M.W."/>
        </authorList>
    </citation>
    <scope>NUCLEOTIDE SEQUENCE [LARGE SCALE GENOMIC DNA]</scope>
    <source>
        <strain evidence="2 3">2-bin</strain>
    </source>
</reference>
<dbReference type="OrthoDB" id="9885056at2"/>
<sequence>MNITPTSKWQDFKAWNGRTWRSGLWGKLKLIAGWYVAGCFAISLPIVLLVAITMPPVEKRPEIAQTQSSVVRTKTLYATSSADLEARKGLREVYNLAHENSQLERIRINYVMSANGVSDQYGNPLTEDRAMGHIEFGAEDLEEMRKYRTEYLYMDELRRLLYEQLLKTMPSGHLLRP</sequence>
<gene>
    <name evidence="2" type="ORF">E9531_16870</name>
</gene>
<keyword evidence="1" id="KW-0472">Membrane</keyword>
<evidence type="ECO:0000313" key="2">
    <source>
        <dbReference type="EMBL" id="THT96055.1"/>
    </source>
</evidence>
<name>A0A4V4GQ18_9BURK</name>
<dbReference type="EMBL" id="STFG01000036">
    <property type="protein sequence ID" value="THT96055.1"/>
    <property type="molecule type" value="Genomic_DNA"/>
</dbReference>
<feature type="transmembrane region" description="Helical" evidence="1">
    <location>
        <begin position="31"/>
        <end position="52"/>
    </location>
</feature>